<dbReference type="SUPFAM" id="SSF51735">
    <property type="entry name" value="NAD(P)-binding Rossmann-fold domains"/>
    <property type="match status" value="1"/>
</dbReference>
<accession>A0A1G8AHQ8</accession>
<keyword evidence="3" id="KW-1185">Reference proteome</keyword>
<reference evidence="2 3" key="1">
    <citation type="submission" date="2016-10" db="EMBL/GenBank/DDBJ databases">
        <authorList>
            <person name="de Groot N.N."/>
        </authorList>
    </citation>
    <scope>NUCLEOTIDE SEQUENCE [LARGE SCALE GENOMIC DNA]</scope>
    <source>
        <strain evidence="2 3">CGMCC 1.10267</strain>
    </source>
</reference>
<evidence type="ECO:0000313" key="2">
    <source>
        <dbReference type="EMBL" id="SDH20427.1"/>
    </source>
</evidence>
<dbReference type="Proteomes" id="UP000199495">
    <property type="component" value="Unassembled WGS sequence"/>
</dbReference>
<proteinExistence type="predicted"/>
<evidence type="ECO:0008006" key="4">
    <source>
        <dbReference type="Google" id="ProtNLM"/>
    </source>
</evidence>
<gene>
    <name evidence="2" type="ORF">SAMN04487974_13023</name>
</gene>
<feature type="region of interest" description="Disordered" evidence="1">
    <location>
        <begin position="1"/>
        <end position="26"/>
    </location>
</feature>
<dbReference type="STRING" id="440168.SAMN04487974_13023"/>
<evidence type="ECO:0000313" key="3">
    <source>
        <dbReference type="Proteomes" id="UP000199495"/>
    </source>
</evidence>
<protein>
    <recommendedName>
        <fullName evidence="4">Enoyl-(Acyl carrier protein) reductase</fullName>
    </recommendedName>
</protein>
<sequence length="76" mass="7922">MRRSTGGRGGVIVHGGGSRRGGRGHRLRYDQGHLDTLTVGRASEAGRNGIPVNGVRPGLIETEMEIASGTPSVQDS</sequence>
<feature type="compositionally biased region" description="Gly residues" evidence="1">
    <location>
        <begin position="1"/>
        <end position="19"/>
    </location>
</feature>
<dbReference type="EMBL" id="FNCS01000030">
    <property type="protein sequence ID" value="SDH20427.1"/>
    <property type="molecule type" value="Genomic_DNA"/>
</dbReference>
<name>A0A1G8AHQ8_9HYPH</name>
<organism evidence="2 3">
    <name type="scientific">Pelagibacterium luteolum</name>
    <dbReference type="NCBI Taxonomy" id="440168"/>
    <lineage>
        <taxon>Bacteria</taxon>
        <taxon>Pseudomonadati</taxon>
        <taxon>Pseudomonadota</taxon>
        <taxon>Alphaproteobacteria</taxon>
        <taxon>Hyphomicrobiales</taxon>
        <taxon>Devosiaceae</taxon>
        <taxon>Pelagibacterium</taxon>
    </lineage>
</organism>
<dbReference type="InterPro" id="IPR036291">
    <property type="entry name" value="NAD(P)-bd_dom_sf"/>
</dbReference>
<dbReference type="AlphaFoldDB" id="A0A1G8AHQ8"/>
<evidence type="ECO:0000256" key="1">
    <source>
        <dbReference type="SAM" id="MobiDB-lite"/>
    </source>
</evidence>